<reference evidence="8" key="2">
    <citation type="submission" date="2015-04" db="EMBL/GenBank/DDBJ databases">
        <title>A butyrogenic pathway from the amino acid lysine in a human gut commensal.</title>
        <authorList>
            <person name="de Vos W.M."/>
            <person name="Bui N.T.P."/>
            <person name="Plugge C.M."/>
            <person name="Ritari J."/>
        </authorList>
    </citation>
    <scope>NUCLEOTIDE SEQUENCE [LARGE SCALE GENOMIC DNA]</scope>
    <source>
        <strain evidence="8">AF211</strain>
    </source>
</reference>
<evidence type="ECO:0000313" key="7">
    <source>
        <dbReference type="EMBL" id="ALP95110.1"/>
    </source>
</evidence>
<dbReference type="SUPFAM" id="SSF56349">
    <property type="entry name" value="DNA breaking-rejoining enzymes"/>
    <property type="match status" value="1"/>
</dbReference>
<dbReference type="Proteomes" id="UP000064844">
    <property type="component" value="Chromosome"/>
</dbReference>
<dbReference type="InterPro" id="IPR044068">
    <property type="entry name" value="CB"/>
</dbReference>
<dbReference type="InterPro" id="IPR002104">
    <property type="entry name" value="Integrase_catalytic"/>
</dbReference>
<evidence type="ECO:0000256" key="1">
    <source>
        <dbReference type="ARBA" id="ARBA00008857"/>
    </source>
</evidence>
<feature type="domain" description="Core-binding (CB)" evidence="6">
    <location>
        <begin position="69"/>
        <end position="150"/>
    </location>
</feature>
<reference evidence="7 8" key="1">
    <citation type="journal article" date="2015" name="Nat. Commun.">
        <title>Production of butyrate from lysine and the Amadori product fructoselysine by a human gut commensal.</title>
        <authorList>
            <person name="Bui T.P."/>
            <person name="Ritari J."/>
            <person name="Boeren S."/>
            <person name="de Waard P."/>
            <person name="Plugge C.M."/>
            <person name="de Vos W.M."/>
        </authorList>
    </citation>
    <scope>NUCLEOTIDE SEQUENCE [LARGE SCALE GENOMIC DNA]</scope>
    <source>
        <strain evidence="7 8">AF211</strain>
    </source>
</reference>
<dbReference type="RefSeq" id="WP_058118338.1">
    <property type="nucleotide sequence ID" value="NZ_CP011307.1"/>
</dbReference>
<dbReference type="InterPro" id="IPR016177">
    <property type="entry name" value="DNA-bd_dom_sf"/>
</dbReference>
<comment type="similarity">
    <text evidence="1">Belongs to the 'phage' integrase family.</text>
</comment>
<evidence type="ECO:0000313" key="8">
    <source>
        <dbReference type="Proteomes" id="UP000064844"/>
    </source>
</evidence>
<evidence type="ECO:0000256" key="2">
    <source>
        <dbReference type="ARBA" id="ARBA00023125"/>
    </source>
</evidence>
<dbReference type="Pfam" id="PF02920">
    <property type="entry name" value="Integrase_DNA"/>
    <property type="match status" value="1"/>
</dbReference>
<feature type="domain" description="Tyr recombinase" evidence="5">
    <location>
        <begin position="173"/>
        <end position="379"/>
    </location>
</feature>
<dbReference type="PANTHER" id="PTHR30349">
    <property type="entry name" value="PHAGE INTEGRASE-RELATED"/>
    <property type="match status" value="1"/>
</dbReference>
<dbReference type="SUPFAM" id="SSF54171">
    <property type="entry name" value="DNA-binding domain"/>
    <property type="match status" value="1"/>
</dbReference>
<dbReference type="Gene3D" id="1.10.150.130">
    <property type="match status" value="1"/>
</dbReference>
<name>A0A0S2W700_9FIRM</name>
<dbReference type="InterPro" id="IPR010998">
    <property type="entry name" value="Integrase_recombinase_N"/>
</dbReference>
<evidence type="ECO:0000259" key="5">
    <source>
        <dbReference type="PROSITE" id="PS51898"/>
    </source>
</evidence>
<evidence type="ECO:0008006" key="9">
    <source>
        <dbReference type="Google" id="ProtNLM"/>
    </source>
</evidence>
<dbReference type="Pfam" id="PF00589">
    <property type="entry name" value="Phage_integrase"/>
    <property type="match status" value="1"/>
</dbReference>
<dbReference type="PROSITE" id="PS51900">
    <property type="entry name" value="CB"/>
    <property type="match status" value="1"/>
</dbReference>
<protein>
    <recommendedName>
        <fullName evidence="9">Site-specific recombinase XerD</fullName>
    </recommendedName>
</protein>
<dbReference type="STRING" id="1297617.IB211_02719"/>
<dbReference type="Gene3D" id="1.10.443.10">
    <property type="entry name" value="Intergrase catalytic core"/>
    <property type="match status" value="1"/>
</dbReference>
<dbReference type="InterPro" id="IPR011010">
    <property type="entry name" value="DNA_brk_join_enz"/>
</dbReference>
<gene>
    <name evidence="7" type="ORF">IB211_02719</name>
</gene>
<keyword evidence="8" id="KW-1185">Reference proteome</keyword>
<evidence type="ECO:0000259" key="6">
    <source>
        <dbReference type="PROSITE" id="PS51900"/>
    </source>
</evidence>
<dbReference type="GO" id="GO:0006310">
    <property type="term" value="P:DNA recombination"/>
    <property type="evidence" value="ECO:0007669"/>
    <property type="project" value="UniProtKB-KW"/>
</dbReference>
<dbReference type="Gene3D" id="3.30.160.60">
    <property type="entry name" value="Classic Zinc Finger"/>
    <property type="match status" value="1"/>
</dbReference>
<dbReference type="GO" id="GO:0008907">
    <property type="term" value="F:integrase activity"/>
    <property type="evidence" value="ECO:0007669"/>
    <property type="project" value="InterPro"/>
</dbReference>
<evidence type="ECO:0000256" key="4">
    <source>
        <dbReference type="PROSITE-ProRule" id="PRU01248"/>
    </source>
</evidence>
<dbReference type="PANTHER" id="PTHR30349:SF41">
    <property type="entry name" value="INTEGRASE_RECOMBINASE PROTEIN MJ0367-RELATED"/>
    <property type="match status" value="1"/>
</dbReference>
<accession>A0A0S2W700</accession>
<sequence length="385" mass="44637">MSEKRRDQKGRILKTGESQRNDGHYMFRYTDIHKKRRYVYAKTLEELRQKEADIQRDTVDGIDYAAGEMTVIELVTRYMNLKRSLKENSFRAYDSVINRIREDPFGQKQIRHVKLSDAKSWFVSLHDRGYKQNTIGVMQCVVRPAFEMAVDDDILRKNPFKFKLSDVVPRDAYVRTALSREQQEQYLQFFMEYGGGSYYDDVVILLGTGLRVSELYGLTKSDLDFDRRCIHVRRQLSRTANQPYFISSPKTKSGIRTIPMTDTVYMALKHVLKNRASPKVEMLVDGCTGFIFFDKAGKPKVAMHLENFMRGLQRKHPWALGGDFPKVTPHVLRHTFCTNMQQAGIDIKSLQYLMGHSNASVTLDVYTHTDYNVVKHAFDQVAANL</sequence>
<dbReference type="CDD" id="cd01189">
    <property type="entry name" value="INT_ICEBs1_C_like"/>
    <property type="match status" value="1"/>
</dbReference>
<dbReference type="EMBL" id="CP011307">
    <property type="protein sequence ID" value="ALP95110.1"/>
    <property type="molecule type" value="Genomic_DNA"/>
</dbReference>
<keyword evidence="2 4" id="KW-0238">DNA-binding</keyword>
<dbReference type="GO" id="GO:0003677">
    <property type="term" value="F:DNA binding"/>
    <property type="evidence" value="ECO:0007669"/>
    <property type="project" value="UniProtKB-UniRule"/>
</dbReference>
<proteinExistence type="inferred from homology"/>
<dbReference type="PATRIC" id="fig|1297617.4.peg.2799"/>
<organism evidence="7 8">
    <name type="scientific">Intestinimonas butyriciproducens</name>
    <dbReference type="NCBI Taxonomy" id="1297617"/>
    <lineage>
        <taxon>Bacteria</taxon>
        <taxon>Bacillati</taxon>
        <taxon>Bacillota</taxon>
        <taxon>Clostridia</taxon>
        <taxon>Eubacteriales</taxon>
        <taxon>Intestinimonas</taxon>
    </lineage>
</organism>
<evidence type="ECO:0000256" key="3">
    <source>
        <dbReference type="ARBA" id="ARBA00023172"/>
    </source>
</evidence>
<dbReference type="InterPro" id="IPR013762">
    <property type="entry name" value="Integrase-like_cat_sf"/>
</dbReference>
<dbReference type="InterPro" id="IPR050090">
    <property type="entry name" value="Tyrosine_recombinase_XerCD"/>
</dbReference>
<dbReference type="InterPro" id="IPR004191">
    <property type="entry name" value="Integrase_Tn916-type_DNA-bd_N"/>
</dbReference>
<dbReference type="PROSITE" id="PS51898">
    <property type="entry name" value="TYR_RECOMBINASE"/>
    <property type="match status" value="1"/>
</dbReference>
<dbReference type="KEGG" id="ibu:IB211_02719"/>
<dbReference type="AlphaFoldDB" id="A0A0S2W700"/>
<keyword evidence="3" id="KW-0233">DNA recombination</keyword>